<keyword evidence="2" id="KW-1185">Reference proteome</keyword>
<comment type="caution">
    <text evidence="1">The sequence shown here is derived from an EMBL/GenBank/DDBJ whole genome shotgun (WGS) entry which is preliminary data.</text>
</comment>
<dbReference type="AlphaFoldDB" id="A0A0C2JG14"/>
<evidence type="ECO:0000313" key="2">
    <source>
        <dbReference type="Proteomes" id="UP000031668"/>
    </source>
</evidence>
<gene>
    <name evidence="1" type="ORF">RF11_03009</name>
</gene>
<name>A0A0C2JG14_THEKT</name>
<organism evidence="1 2">
    <name type="scientific">Thelohanellus kitauei</name>
    <name type="common">Myxosporean</name>
    <dbReference type="NCBI Taxonomy" id="669202"/>
    <lineage>
        <taxon>Eukaryota</taxon>
        <taxon>Metazoa</taxon>
        <taxon>Cnidaria</taxon>
        <taxon>Myxozoa</taxon>
        <taxon>Myxosporea</taxon>
        <taxon>Bivalvulida</taxon>
        <taxon>Platysporina</taxon>
        <taxon>Myxobolidae</taxon>
        <taxon>Thelohanellus</taxon>
    </lineage>
</organism>
<sequence length="155" mass="17889">MDVGRLADLASHGLLSQKQKTFKECYKVLIEFFTNASSTNRQKKQETKSIVVRLYDSQVHQIVKNCIEVILTSTNLWNVRECGNMLRIMNNANRSGIESKIKIDTKLIKEMLQKYMNEIRSDESVCDDMEDILSAPSKEKAEEMAKKINFKFCKS</sequence>
<dbReference type="EMBL" id="JWZT01002953">
    <property type="protein sequence ID" value="KII68128.1"/>
    <property type="molecule type" value="Genomic_DNA"/>
</dbReference>
<reference evidence="1 2" key="1">
    <citation type="journal article" date="2014" name="Genome Biol. Evol.">
        <title>The genome of the myxosporean Thelohanellus kitauei shows adaptations to nutrient acquisition within its fish host.</title>
        <authorList>
            <person name="Yang Y."/>
            <person name="Xiong J."/>
            <person name="Zhou Z."/>
            <person name="Huo F."/>
            <person name="Miao W."/>
            <person name="Ran C."/>
            <person name="Liu Y."/>
            <person name="Zhang J."/>
            <person name="Feng J."/>
            <person name="Wang M."/>
            <person name="Wang M."/>
            <person name="Wang L."/>
            <person name="Yao B."/>
        </authorList>
    </citation>
    <scope>NUCLEOTIDE SEQUENCE [LARGE SCALE GENOMIC DNA]</scope>
    <source>
        <strain evidence="1">Wuqing</strain>
    </source>
</reference>
<accession>A0A0C2JG14</accession>
<evidence type="ECO:0000313" key="1">
    <source>
        <dbReference type="EMBL" id="KII68128.1"/>
    </source>
</evidence>
<dbReference type="Proteomes" id="UP000031668">
    <property type="component" value="Unassembled WGS sequence"/>
</dbReference>
<proteinExistence type="predicted"/>
<protein>
    <submittedName>
        <fullName evidence="1">Uncharacterized protein</fullName>
    </submittedName>
</protein>